<comment type="caution">
    <text evidence="1">The sequence shown here is derived from an EMBL/GenBank/DDBJ whole genome shotgun (WGS) entry which is preliminary data.</text>
</comment>
<dbReference type="Proteomes" id="UP001172386">
    <property type="component" value="Unassembled WGS sequence"/>
</dbReference>
<evidence type="ECO:0000313" key="1">
    <source>
        <dbReference type="EMBL" id="KAJ9663974.1"/>
    </source>
</evidence>
<protein>
    <submittedName>
        <fullName evidence="1">Uncharacterized protein</fullName>
    </submittedName>
</protein>
<dbReference type="EMBL" id="JAPDRQ010000005">
    <property type="protein sequence ID" value="KAJ9663974.1"/>
    <property type="molecule type" value="Genomic_DNA"/>
</dbReference>
<proteinExistence type="predicted"/>
<organism evidence="1 2">
    <name type="scientific">Neophaeococcomyces mojaviensis</name>
    <dbReference type="NCBI Taxonomy" id="3383035"/>
    <lineage>
        <taxon>Eukaryota</taxon>
        <taxon>Fungi</taxon>
        <taxon>Dikarya</taxon>
        <taxon>Ascomycota</taxon>
        <taxon>Pezizomycotina</taxon>
        <taxon>Eurotiomycetes</taxon>
        <taxon>Chaetothyriomycetidae</taxon>
        <taxon>Chaetothyriales</taxon>
        <taxon>Chaetothyriales incertae sedis</taxon>
        <taxon>Neophaeococcomyces</taxon>
    </lineage>
</organism>
<gene>
    <name evidence="1" type="ORF">H2198_000477</name>
</gene>
<sequence>MGIPNNVVILIVIIGAAATALMGYALHRLLGGAAPEDEAFNERNTEQDRYMAELRDSYRNAIMRDAGVNHREPKFDIQSRYGSVRES</sequence>
<name>A0ACC3AK23_9EURO</name>
<keyword evidence="2" id="KW-1185">Reference proteome</keyword>
<evidence type="ECO:0000313" key="2">
    <source>
        <dbReference type="Proteomes" id="UP001172386"/>
    </source>
</evidence>
<reference evidence="1" key="1">
    <citation type="submission" date="2022-10" db="EMBL/GenBank/DDBJ databases">
        <title>Culturing micro-colonial fungi from biological soil crusts in the Mojave desert and describing Neophaeococcomyces mojavensis, and introducing the new genera and species Taxawa tesnikishii.</title>
        <authorList>
            <person name="Kurbessoian T."/>
            <person name="Stajich J.E."/>
        </authorList>
    </citation>
    <scope>NUCLEOTIDE SEQUENCE</scope>
    <source>
        <strain evidence="1">JES_112</strain>
    </source>
</reference>
<accession>A0ACC3AK23</accession>